<keyword evidence="1" id="KW-1133">Transmembrane helix</keyword>
<dbReference type="Pfam" id="PF01569">
    <property type="entry name" value="PAP2"/>
    <property type="match status" value="1"/>
</dbReference>
<keyword evidence="1" id="KW-0812">Transmembrane</keyword>
<comment type="caution">
    <text evidence="3">The sequence shown here is derived from an EMBL/GenBank/DDBJ whole genome shotgun (WGS) entry which is preliminary data.</text>
</comment>
<evidence type="ECO:0000256" key="1">
    <source>
        <dbReference type="SAM" id="Phobius"/>
    </source>
</evidence>
<dbReference type="CDD" id="cd01610">
    <property type="entry name" value="PAP2_like"/>
    <property type="match status" value="1"/>
</dbReference>
<organism evidence="3 4">
    <name type="scientific">Streptomyces finlayi</name>
    <dbReference type="NCBI Taxonomy" id="67296"/>
    <lineage>
        <taxon>Bacteria</taxon>
        <taxon>Bacillati</taxon>
        <taxon>Actinomycetota</taxon>
        <taxon>Actinomycetes</taxon>
        <taxon>Kitasatosporales</taxon>
        <taxon>Streptomycetaceae</taxon>
        <taxon>Streptomyces</taxon>
    </lineage>
</organism>
<keyword evidence="1" id="KW-0472">Membrane</keyword>
<feature type="transmembrane region" description="Helical" evidence="1">
    <location>
        <begin position="64"/>
        <end position="84"/>
    </location>
</feature>
<feature type="transmembrane region" description="Helical" evidence="1">
    <location>
        <begin position="155"/>
        <end position="177"/>
    </location>
</feature>
<reference evidence="3" key="1">
    <citation type="journal article" date="2014" name="Int. J. Syst. Evol. Microbiol.">
        <title>Complete genome sequence of Corynebacterium casei LMG S-19264T (=DSM 44701T), isolated from a smear-ripened cheese.</title>
        <authorList>
            <consortium name="US DOE Joint Genome Institute (JGI-PGF)"/>
            <person name="Walter F."/>
            <person name="Albersmeier A."/>
            <person name="Kalinowski J."/>
            <person name="Ruckert C."/>
        </authorList>
    </citation>
    <scope>NUCLEOTIDE SEQUENCE</scope>
    <source>
        <strain evidence="3">JCM 4637</strain>
    </source>
</reference>
<feature type="transmembrane region" description="Helical" evidence="1">
    <location>
        <begin position="241"/>
        <end position="263"/>
    </location>
</feature>
<feature type="domain" description="Phosphatidic acid phosphatase type 2/haloperoxidase" evidence="2">
    <location>
        <begin position="90"/>
        <end position="198"/>
    </location>
</feature>
<dbReference type="RefSeq" id="WP_189824862.1">
    <property type="nucleotide sequence ID" value="NZ_BMVC01000008.1"/>
</dbReference>
<dbReference type="AlphaFoldDB" id="A0A918WZT9"/>
<feature type="transmembrane region" description="Helical" evidence="1">
    <location>
        <begin position="128"/>
        <end position="148"/>
    </location>
</feature>
<evidence type="ECO:0000259" key="2">
    <source>
        <dbReference type="SMART" id="SM00014"/>
    </source>
</evidence>
<protein>
    <recommendedName>
        <fullName evidence="2">Phosphatidic acid phosphatase type 2/haloperoxidase domain-containing protein</fullName>
    </recommendedName>
</protein>
<name>A0A918WZT9_9ACTN</name>
<feature type="transmembrane region" description="Helical" evidence="1">
    <location>
        <begin position="183"/>
        <end position="201"/>
    </location>
</feature>
<gene>
    <name evidence="3" type="ORF">GCM10010334_42410</name>
</gene>
<evidence type="ECO:0000313" key="4">
    <source>
        <dbReference type="Proteomes" id="UP000638353"/>
    </source>
</evidence>
<evidence type="ECO:0000313" key="3">
    <source>
        <dbReference type="EMBL" id="GHC99154.1"/>
    </source>
</evidence>
<sequence length="273" mass="27947">MSPPFPGARTSLCRPVVLLLAFAALHGLAVWTPIGQRAENALVVGYADQARIFPWVQSWGPPPLAHEIPLLVVGLALVVAVSVVRRRLREGCAAVAAVVGTLAVTELLNKAVLVRPDLVGAAQNLREASFPSGHVAISAALALGLVLVVPGRARLPVAAVGAVWVALTAGAVQALYWHRPSDVLGAVLLACAAFAAARCFLGPGAAGGGARPRFWYVWPVAAVVAVLAASREDTAARPLVFAGAAFVCAVLVWGVAVSGGAVVRQAPGRTARG</sequence>
<dbReference type="InterPro" id="IPR000326">
    <property type="entry name" value="PAP2/HPO"/>
</dbReference>
<dbReference type="EMBL" id="BMVC01000008">
    <property type="protein sequence ID" value="GHC99154.1"/>
    <property type="molecule type" value="Genomic_DNA"/>
</dbReference>
<reference evidence="3" key="2">
    <citation type="submission" date="2020-09" db="EMBL/GenBank/DDBJ databases">
        <authorList>
            <person name="Sun Q."/>
            <person name="Ohkuma M."/>
        </authorList>
    </citation>
    <scope>NUCLEOTIDE SEQUENCE</scope>
    <source>
        <strain evidence="3">JCM 4637</strain>
    </source>
</reference>
<dbReference type="InterPro" id="IPR036938">
    <property type="entry name" value="PAP2/HPO_sf"/>
</dbReference>
<proteinExistence type="predicted"/>
<feature type="transmembrane region" description="Helical" evidence="1">
    <location>
        <begin position="91"/>
        <end position="108"/>
    </location>
</feature>
<dbReference type="SMART" id="SM00014">
    <property type="entry name" value="acidPPc"/>
    <property type="match status" value="1"/>
</dbReference>
<feature type="transmembrane region" description="Helical" evidence="1">
    <location>
        <begin position="12"/>
        <end position="34"/>
    </location>
</feature>
<dbReference type="SUPFAM" id="SSF48317">
    <property type="entry name" value="Acid phosphatase/Vanadium-dependent haloperoxidase"/>
    <property type="match status" value="1"/>
</dbReference>
<feature type="transmembrane region" description="Helical" evidence="1">
    <location>
        <begin position="213"/>
        <end position="229"/>
    </location>
</feature>
<accession>A0A918WZT9</accession>
<dbReference type="Proteomes" id="UP000638353">
    <property type="component" value="Unassembled WGS sequence"/>
</dbReference>
<dbReference type="Gene3D" id="1.20.144.10">
    <property type="entry name" value="Phosphatidic acid phosphatase type 2/haloperoxidase"/>
    <property type="match status" value="1"/>
</dbReference>